<dbReference type="InterPro" id="IPR017943">
    <property type="entry name" value="Bactericidal_perm-incr_a/b_dom"/>
</dbReference>
<dbReference type="GeneID" id="115881666"/>
<dbReference type="InParanoid" id="A0A6J2XU60"/>
<feature type="signal peptide" evidence="1">
    <location>
        <begin position="1"/>
        <end position="17"/>
    </location>
</feature>
<dbReference type="AlphaFoldDB" id="A0A6J2XU60"/>
<keyword evidence="2" id="KW-1185">Reference proteome</keyword>
<accession>A0A6J2XU60</accession>
<dbReference type="KEGG" id="soy:115881666"/>
<protein>
    <submittedName>
        <fullName evidence="3">Uncharacterized protein LOC115881666</fullName>
    </submittedName>
</protein>
<name>A0A6J2XU60_SITOR</name>
<dbReference type="RefSeq" id="XP_030755102.1">
    <property type="nucleotide sequence ID" value="XM_030899242.1"/>
</dbReference>
<keyword evidence="1" id="KW-0732">Signal</keyword>
<proteinExistence type="predicted"/>
<dbReference type="Pfam" id="PF16984">
    <property type="entry name" value="Grp7_allergen"/>
    <property type="match status" value="1"/>
</dbReference>
<gene>
    <name evidence="3" type="primary">LOC115881666</name>
</gene>
<dbReference type="SUPFAM" id="SSF55394">
    <property type="entry name" value="Bactericidal permeability-increasing protein, BPI"/>
    <property type="match status" value="1"/>
</dbReference>
<evidence type="ECO:0000313" key="2">
    <source>
        <dbReference type="Proteomes" id="UP000504635"/>
    </source>
</evidence>
<feature type="chain" id="PRO_5026839099" evidence="1">
    <location>
        <begin position="18"/>
        <end position="265"/>
    </location>
</feature>
<dbReference type="GO" id="GO:0008289">
    <property type="term" value="F:lipid binding"/>
    <property type="evidence" value="ECO:0007669"/>
    <property type="project" value="InterPro"/>
</dbReference>
<reference evidence="3" key="1">
    <citation type="submission" date="2025-08" db="UniProtKB">
        <authorList>
            <consortium name="RefSeq"/>
        </authorList>
    </citation>
    <scope>IDENTIFICATION</scope>
    <source>
        <tissue evidence="3">Gonads</tissue>
    </source>
</reference>
<dbReference type="InterPro" id="IPR020234">
    <property type="entry name" value="Mite_allergen_group-7"/>
</dbReference>
<evidence type="ECO:0000256" key="1">
    <source>
        <dbReference type="SAM" id="SignalP"/>
    </source>
</evidence>
<dbReference type="OrthoDB" id="6419576at2759"/>
<organism evidence="2 3">
    <name type="scientific">Sitophilus oryzae</name>
    <name type="common">Rice weevil</name>
    <name type="synonym">Curculio oryzae</name>
    <dbReference type="NCBI Taxonomy" id="7048"/>
    <lineage>
        <taxon>Eukaryota</taxon>
        <taxon>Metazoa</taxon>
        <taxon>Ecdysozoa</taxon>
        <taxon>Arthropoda</taxon>
        <taxon>Hexapoda</taxon>
        <taxon>Insecta</taxon>
        <taxon>Pterygota</taxon>
        <taxon>Neoptera</taxon>
        <taxon>Endopterygota</taxon>
        <taxon>Coleoptera</taxon>
        <taxon>Polyphaga</taxon>
        <taxon>Cucujiformia</taxon>
        <taxon>Curculionidae</taxon>
        <taxon>Dryophthorinae</taxon>
        <taxon>Sitophilus</taxon>
    </lineage>
</organism>
<dbReference type="Proteomes" id="UP000504635">
    <property type="component" value="Unplaced"/>
</dbReference>
<dbReference type="Gene3D" id="3.15.10.50">
    <property type="match status" value="1"/>
</dbReference>
<sequence length="265" mass="29764">MRVLFVVFLLCISSSFGSENEPVGIKAKGLVELDLADTQFVSEIKQEVLKSVRSWRLRETLEADVTNYTNEILDNVGLYLVENGMDPMELSDELVDLLLLGKINMTNGWLQELSSIGTYENVYVTYSNDTKKLELSLPLSFDSLLITYKYKYTYLLITISGNIKAKISDVKINLHLGFDFSTYQAFVNKIDVKSSGKIDFEFTGLGLLDWMIDAFSSVLTTLFHNLILGIINAIVYNPVQSVVSQINSVINSILHPNSTSNIMML</sequence>
<dbReference type="InterPro" id="IPR038602">
    <property type="entry name" value="Mite_allergen_7_sf"/>
</dbReference>
<evidence type="ECO:0000313" key="3">
    <source>
        <dbReference type="RefSeq" id="XP_030755102.1"/>
    </source>
</evidence>